<dbReference type="EMBL" id="KB469658">
    <property type="protein sequence ID" value="EPQ49761.1"/>
    <property type="molecule type" value="Genomic_DNA"/>
</dbReference>
<evidence type="ECO:0000313" key="1">
    <source>
        <dbReference type="EMBL" id="EPQ49761.1"/>
    </source>
</evidence>
<keyword evidence="2" id="KW-1185">Reference proteome</keyword>
<gene>
    <name evidence="1" type="ORF">GLOTRDRAFT_134646</name>
</gene>
<accession>S7PPG2</accession>
<dbReference type="AlphaFoldDB" id="S7PPG2"/>
<name>S7PPG2_GLOTA</name>
<reference evidence="1 2" key="1">
    <citation type="journal article" date="2012" name="Science">
        <title>The Paleozoic origin of enzymatic lignin decomposition reconstructed from 31 fungal genomes.</title>
        <authorList>
            <person name="Floudas D."/>
            <person name="Binder M."/>
            <person name="Riley R."/>
            <person name="Barry K."/>
            <person name="Blanchette R.A."/>
            <person name="Henrissat B."/>
            <person name="Martinez A.T."/>
            <person name="Otillar R."/>
            <person name="Spatafora J.W."/>
            <person name="Yadav J.S."/>
            <person name="Aerts A."/>
            <person name="Benoit I."/>
            <person name="Boyd A."/>
            <person name="Carlson A."/>
            <person name="Copeland A."/>
            <person name="Coutinho P.M."/>
            <person name="de Vries R.P."/>
            <person name="Ferreira P."/>
            <person name="Findley K."/>
            <person name="Foster B."/>
            <person name="Gaskell J."/>
            <person name="Glotzer D."/>
            <person name="Gorecki P."/>
            <person name="Heitman J."/>
            <person name="Hesse C."/>
            <person name="Hori C."/>
            <person name="Igarashi K."/>
            <person name="Jurgens J.A."/>
            <person name="Kallen N."/>
            <person name="Kersten P."/>
            <person name="Kohler A."/>
            <person name="Kuees U."/>
            <person name="Kumar T.K.A."/>
            <person name="Kuo A."/>
            <person name="LaButti K."/>
            <person name="Larrondo L.F."/>
            <person name="Lindquist E."/>
            <person name="Ling A."/>
            <person name="Lombard V."/>
            <person name="Lucas S."/>
            <person name="Lundell T."/>
            <person name="Martin R."/>
            <person name="McLaughlin D.J."/>
            <person name="Morgenstern I."/>
            <person name="Morin E."/>
            <person name="Murat C."/>
            <person name="Nagy L.G."/>
            <person name="Nolan M."/>
            <person name="Ohm R.A."/>
            <person name="Patyshakuliyeva A."/>
            <person name="Rokas A."/>
            <person name="Ruiz-Duenas F.J."/>
            <person name="Sabat G."/>
            <person name="Salamov A."/>
            <person name="Samejima M."/>
            <person name="Schmutz J."/>
            <person name="Slot J.C."/>
            <person name="St John F."/>
            <person name="Stenlid J."/>
            <person name="Sun H."/>
            <person name="Sun S."/>
            <person name="Syed K."/>
            <person name="Tsang A."/>
            <person name="Wiebenga A."/>
            <person name="Young D."/>
            <person name="Pisabarro A."/>
            <person name="Eastwood D.C."/>
            <person name="Martin F."/>
            <person name="Cullen D."/>
            <person name="Grigoriev I.V."/>
            <person name="Hibbett D.S."/>
        </authorList>
    </citation>
    <scope>NUCLEOTIDE SEQUENCE [LARGE SCALE GENOMIC DNA]</scope>
    <source>
        <strain evidence="1 2">ATCC 11539</strain>
    </source>
</reference>
<dbReference type="KEGG" id="gtr:GLOTRDRAFT_134646"/>
<sequence length="53" mass="5783">MPLGKSKSCVLSYTIFDHHMELAEVSLMALAHHVDLGINGMTTFNAAEHLTAK</sequence>
<dbReference type="RefSeq" id="XP_007871783.1">
    <property type="nucleotide sequence ID" value="XM_007873592.1"/>
</dbReference>
<dbReference type="Proteomes" id="UP000030669">
    <property type="component" value="Unassembled WGS sequence"/>
</dbReference>
<dbReference type="HOGENOM" id="CLU_204773_0_0_1"/>
<proteinExistence type="predicted"/>
<organism evidence="1 2">
    <name type="scientific">Gloeophyllum trabeum (strain ATCC 11539 / FP-39264 / Madison 617)</name>
    <name type="common">Brown rot fungus</name>
    <dbReference type="NCBI Taxonomy" id="670483"/>
    <lineage>
        <taxon>Eukaryota</taxon>
        <taxon>Fungi</taxon>
        <taxon>Dikarya</taxon>
        <taxon>Basidiomycota</taxon>
        <taxon>Agaricomycotina</taxon>
        <taxon>Agaricomycetes</taxon>
        <taxon>Gloeophyllales</taxon>
        <taxon>Gloeophyllaceae</taxon>
        <taxon>Gloeophyllum</taxon>
    </lineage>
</organism>
<evidence type="ECO:0000313" key="2">
    <source>
        <dbReference type="Proteomes" id="UP000030669"/>
    </source>
</evidence>
<dbReference type="GeneID" id="19303122"/>
<protein>
    <submittedName>
        <fullName evidence="1">Uncharacterized protein</fullName>
    </submittedName>
</protein>